<name>A0A5A7Q0H7_STRAF</name>
<proteinExistence type="predicted"/>
<keyword evidence="3" id="KW-1185">Reference proteome</keyword>
<evidence type="ECO:0000256" key="1">
    <source>
        <dbReference type="SAM" id="MobiDB-lite"/>
    </source>
</evidence>
<evidence type="ECO:0000313" key="3">
    <source>
        <dbReference type="Proteomes" id="UP000325081"/>
    </source>
</evidence>
<accession>A0A5A7Q0H7</accession>
<feature type="region of interest" description="Disordered" evidence="1">
    <location>
        <begin position="131"/>
        <end position="162"/>
    </location>
</feature>
<reference evidence="3" key="1">
    <citation type="journal article" date="2019" name="Curr. Biol.">
        <title>Genome Sequence of Striga asiatica Provides Insight into the Evolution of Plant Parasitism.</title>
        <authorList>
            <person name="Yoshida S."/>
            <person name="Kim S."/>
            <person name="Wafula E.K."/>
            <person name="Tanskanen J."/>
            <person name="Kim Y.M."/>
            <person name="Honaas L."/>
            <person name="Yang Z."/>
            <person name="Spallek T."/>
            <person name="Conn C.E."/>
            <person name="Ichihashi Y."/>
            <person name="Cheong K."/>
            <person name="Cui S."/>
            <person name="Der J.P."/>
            <person name="Gundlach H."/>
            <person name="Jiao Y."/>
            <person name="Hori C."/>
            <person name="Ishida J.K."/>
            <person name="Kasahara H."/>
            <person name="Kiba T."/>
            <person name="Kim M.S."/>
            <person name="Koo N."/>
            <person name="Laohavisit A."/>
            <person name="Lee Y.H."/>
            <person name="Lumba S."/>
            <person name="McCourt P."/>
            <person name="Mortimer J.C."/>
            <person name="Mutuku J.M."/>
            <person name="Nomura T."/>
            <person name="Sasaki-Sekimoto Y."/>
            <person name="Seto Y."/>
            <person name="Wang Y."/>
            <person name="Wakatake T."/>
            <person name="Sakakibara H."/>
            <person name="Demura T."/>
            <person name="Yamaguchi S."/>
            <person name="Yoneyama K."/>
            <person name="Manabe R.I."/>
            <person name="Nelson D.C."/>
            <person name="Schulman A.H."/>
            <person name="Timko M.P."/>
            <person name="dePamphilis C.W."/>
            <person name="Choi D."/>
            <person name="Shirasu K."/>
        </authorList>
    </citation>
    <scope>NUCLEOTIDE SEQUENCE [LARGE SCALE GENOMIC DNA]</scope>
    <source>
        <strain evidence="3">cv. UVA1</strain>
    </source>
</reference>
<dbReference type="AlphaFoldDB" id="A0A5A7Q0H7"/>
<feature type="compositionally biased region" description="Polar residues" evidence="1">
    <location>
        <begin position="131"/>
        <end position="148"/>
    </location>
</feature>
<sequence length="317" mass="35491">MVRDMTRTDLLFISGGMRKVSPSWPSIPKCIVQIAGVCWKPGKFIGHLIMTVCWAEMGNEIKCATCDMRGVELRLLIPIRRAHWVASRAEYPTDLSVGGPHQDPLPMCFTGNRRSRRRKTVSKGAIRRFESTSTSPAGCCGSQPSSPTAVIHPPRPVLSRPSSDHRRIAYTAQNLLPTRRSPPPVPPRAIDFLLHHRYTSTPTFLSSTFSGHRRIRYTSKNSPIASLCRLEAQLLPISISNPISVAHSLQRQRESESRGPIIRIRFWPEATPTKLTLRRSATAFAGTTSVFSQGDDSREFHGECRRDFGSESRDFSE</sequence>
<organism evidence="2 3">
    <name type="scientific">Striga asiatica</name>
    <name type="common">Asiatic witchweed</name>
    <name type="synonym">Buchnera asiatica</name>
    <dbReference type="NCBI Taxonomy" id="4170"/>
    <lineage>
        <taxon>Eukaryota</taxon>
        <taxon>Viridiplantae</taxon>
        <taxon>Streptophyta</taxon>
        <taxon>Embryophyta</taxon>
        <taxon>Tracheophyta</taxon>
        <taxon>Spermatophyta</taxon>
        <taxon>Magnoliopsida</taxon>
        <taxon>eudicotyledons</taxon>
        <taxon>Gunneridae</taxon>
        <taxon>Pentapetalae</taxon>
        <taxon>asterids</taxon>
        <taxon>lamiids</taxon>
        <taxon>Lamiales</taxon>
        <taxon>Orobanchaceae</taxon>
        <taxon>Buchnereae</taxon>
        <taxon>Striga</taxon>
    </lineage>
</organism>
<evidence type="ECO:0000313" key="2">
    <source>
        <dbReference type="EMBL" id="GER38322.1"/>
    </source>
</evidence>
<comment type="caution">
    <text evidence="2">The sequence shown here is derived from an EMBL/GenBank/DDBJ whole genome shotgun (WGS) entry which is preliminary data.</text>
</comment>
<protein>
    <submittedName>
        <fullName evidence="2">Respiratory supercomplex factor 1</fullName>
    </submittedName>
</protein>
<dbReference type="Proteomes" id="UP000325081">
    <property type="component" value="Unassembled WGS sequence"/>
</dbReference>
<dbReference type="EMBL" id="BKCP01005472">
    <property type="protein sequence ID" value="GER38322.1"/>
    <property type="molecule type" value="Genomic_DNA"/>
</dbReference>
<feature type="compositionally biased region" description="Basic and acidic residues" evidence="1">
    <location>
        <begin position="295"/>
        <end position="317"/>
    </location>
</feature>
<gene>
    <name evidence="2" type="ORF">STAS_14838</name>
</gene>
<feature type="region of interest" description="Disordered" evidence="1">
    <location>
        <begin position="294"/>
        <end position="317"/>
    </location>
</feature>